<dbReference type="PANTHER" id="PTHR10127:SF850">
    <property type="entry name" value="METALLOENDOPEPTIDASE"/>
    <property type="match status" value="1"/>
</dbReference>
<keyword evidence="1 2" id="KW-0479">Metal-binding</keyword>
<dbReference type="PRINTS" id="PR00480">
    <property type="entry name" value="ASTACIN"/>
</dbReference>
<comment type="caution">
    <text evidence="5">The sequence shown here is derived from an EMBL/GenBank/DDBJ whole genome shotgun (WGS) entry which is preliminary data.</text>
</comment>
<dbReference type="GO" id="GO:0004222">
    <property type="term" value="F:metalloendopeptidase activity"/>
    <property type="evidence" value="ECO:0007669"/>
    <property type="project" value="UniProtKB-UniRule"/>
</dbReference>
<feature type="domain" description="Peptidase M12A" evidence="4">
    <location>
        <begin position="198"/>
        <end position="404"/>
    </location>
</feature>
<keyword evidence="1 2" id="KW-0862">Zinc</keyword>
<feature type="binding site" evidence="1">
    <location>
        <position position="303"/>
    </location>
    <ligand>
        <name>Zn(2+)</name>
        <dbReference type="ChEBI" id="CHEBI:29105"/>
        <note>catalytic</note>
    </ligand>
</feature>
<dbReference type="InterPro" id="IPR001506">
    <property type="entry name" value="Peptidase_M12A"/>
</dbReference>
<gene>
    <name evidence="5" type="ORF">Ctob_001938</name>
</gene>
<keyword evidence="1 2" id="KW-0378">Hydrolase</keyword>
<dbReference type="AlphaFoldDB" id="A0A0M0JC07"/>
<dbReference type="EC" id="3.4.24.-" evidence="2"/>
<evidence type="ECO:0000256" key="1">
    <source>
        <dbReference type="PROSITE-ProRule" id="PRU01211"/>
    </source>
</evidence>
<name>A0A0M0JC07_9EUKA</name>
<organism evidence="5 6">
    <name type="scientific">Chrysochromulina tobinii</name>
    <dbReference type="NCBI Taxonomy" id="1460289"/>
    <lineage>
        <taxon>Eukaryota</taxon>
        <taxon>Haptista</taxon>
        <taxon>Haptophyta</taxon>
        <taxon>Prymnesiophyceae</taxon>
        <taxon>Prymnesiales</taxon>
        <taxon>Chrysochromulinaceae</taxon>
        <taxon>Chrysochromulina</taxon>
    </lineage>
</organism>
<feature type="compositionally biased region" description="Polar residues" evidence="3">
    <location>
        <begin position="425"/>
        <end position="435"/>
    </location>
</feature>
<dbReference type="GO" id="GO:0008270">
    <property type="term" value="F:zinc ion binding"/>
    <property type="evidence" value="ECO:0007669"/>
    <property type="project" value="UniProtKB-UniRule"/>
</dbReference>
<dbReference type="OrthoDB" id="291007at2759"/>
<feature type="non-terminal residue" evidence="5">
    <location>
        <position position="435"/>
    </location>
</feature>
<evidence type="ECO:0000256" key="3">
    <source>
        <dbReference type="SAM" id="MobiDB-lite"/>
    </source>
</evidence>
<dbReference type="PANTHER" id="PTHR10127">
    <property type="entry name" value="DISCOIDIN, CUB, EGF, LAMININ , AND ZINC METALLOPROTEASE DOMAIN CONTAINING"/>
    <property type="match status" value="1"/>
</dbReference>
<dbReference type="EMBL" id="JWZX01003146">
    <property type="protein sequence ID" value="KOO23907.1"/>
    <property type="molecule type" value="Genomic_DNA"/>
</dbReference>
<dbReference type="Gene3D" id="3.40.390.10">
    <property type="entry name" value="Collagenase (Catalytic Domain)"/>
    <property type="match status" value="1"/>
</dbReference>
<dbReference type="InterPro" id="IPR024079">
    <property type="entry name" value="MetalloPept_cat_dom_sf"/>
</dbReference>
<feature type="signal peptide" evidence="2">
    <location>
        <begin position="1"/>
        <end position="22"/>
    </location>
</feature>
<evidence type="ECO:0000259" key="4">
    <source>
        <dbReference type="PROSITE" id="PS51864"/>
    </source>
</evidence>
<dbReference type="SMART" id="SM00235">
    <property type="entry name" value="ZnMc"/>
    <property type="match status" value="1"/>
</dbReference>
<feature type="compositionally biased region" description="Pro residues" evidence="3">
    <location>
        <begin position="407"/>
        <end position="419"/>
    </location>
</feature>
<evidence type="ECO:0000313" key="6">
    <source>
        <dbReference type="Proteomes" id="UP000037460"/>
    </source>
</evidence>
<feature type="region of interest" description="Disordered" evidence="3">
    <location>
        <begin position="403"/>
        <end position="435"/>
    </location>
</feature>
<accession>A0A0M0JC07</accession>
<comment type="cofactor">
    <cofactor evidence="1 2">
        <name>Zn(2+)</name>
        <dbReference type="ChEBI" id="CHEBI:29105"/>
    </cofactor>
    <text evidence="1 2">Binds 1 zinc ion per subunit.</text>
</comment>
<feature type="binding site" evidence="1">
    <location>
        <position position="307"/>
    </location>
    <ligand>
        <name>Zn(2+)</name>
        <dbReference type="ChEBI" id="CHEBI:29105"/>
        <note>catalytic</note>
    </ligand>
</feature>
<feature type="active site" evidence="1">
    <location>
        <position position="304"/>
    </location>
</feature>
<dbReference type="InterPro" id="IPR006026">
    <property type="entry name" value="Peptidase_Metallo"/>
</dbReference>
<feature type="chain" id="PRO_5005395235" description="Metalloendopeptidase" evidence="2">
    <location>
        <begin position="23"/>
        <end position="435"/>
    </location>
</feature>
<dbReference type="SUPFAM" id="SSF55486">
    <property type="entry name" value="Metalloproteases ('zincins'), catalytic domain"/>
    <property type="match status" value="1"/>
</dbReference>
<keyword evidence="1 2" id="KW-0482">Metalloprotease</keyword>
<dbReference type="GO" id="GO:0006508">
    <property type="term" value="P:proteolysis"/>
    <property type="evidence" value="ECO:0007669"/>
    <property type="project" value="UniProtKB-KW"/>
</dbReference>
<keyword evidence="1 2" id="KW-0645">Protease</keyword>
<evidence type="ECO:0000256" key="2">
    <source>
        <dbReference type="RuleBase" id="RU361183"/>
    </source>
</evidence>
<keyword evidence="6" id="KW-1185">Reference proteome</keyword>
<dbReference type="PROSITE" id="PS51864">
    <property type="entry name" value="ASTACIN"/>
    <property type="match status" value="1"/>
</dbReference>
<sequence>MLAGCVFLLTAIVAMPTGDSSGRLAQLEPAPLEKASPSRPELKAAKREVKLHLYDRNVWSMSANSNMLLAMTLGGKLRILADFLLDSAGTGVPIDEQTLAYANHVRGLTDAQILDEAHTDAVKTTFAEGMLLMTTDEGEERGLTFTEEDIDRLSGTYHYSGGGDGADRLDLGAAVSPPSPSASKKEKSVKTKAAVIYADIPCAALKWDPQLGFNGPTTVPYCFDPNINDGRKQAVYQAINKIAADGLSDCIGFQEVTCTNTTQKKIRFKVVDTNSCHAACGAVETEVNLGWCDSVVYLGSIIHEIGHAVGLGHEHKRPDRNQYITVNFTNITPDWVSQYSIDPDMNMAQSYNYNSLMHYPSGCTGTSPSTCQITQPAGTPPIGRSSGGFDANDMEQIRDIYECRTRPPGPPPSPSPPLPCVNSPNTGFNSPFNTC</sequence>
<dbReference type="Proteomes" id="UP000037460">
    <property type="component" value="Unassembled WGS sequence"/>
</dbReference>
<proteinExistence type="predicted"/>
<dbReference type="Pfam" id="PF01400">
    <property type="entry name" value="Astacin"/>
    <property type="match status" value="1"/>
</dbReference>
<keyword evidence="2" id="KW-0732">Signal</keyword>
<feature type="binding site" evidence="1">
    <location>
        <position position="313"/>
    </location>
    <ligand>
        <name>Zn(2+)</name>
        <dbReference type="ChEBI" id="CHEBI:29105"/>
        <note>catalytic</note>
    </ligand>
</feature>
<protein>
    <recommendedName>
        <fullName evidence="2">Metalloendopeptidase</fullName>
        <ecNumber evidence="2">3.4.24.-</ecNumber>
    </recommendedName>
</protein>
<comment type="caution">
    <text evidence="1">Lacks conserved residue(s) required for the propagation of feature annotation.</text>
</comment>
<reference evidence="6" key="1">
    <citation type="journal article" date="2015" name="PLoS Genet.">
        <title>Genome Sequence and Transcriptome Analyses of Chrysochromulina tobin: Metabolic Tools for Enhanced Algal Fitness in the Prominent Order Prymnesiales (Haptophyceae).</title>
        <authorList>
            <person name="Hovde B.T."/>
            <person name="Deodato C.R."/>
            <person name="Hunsperger H.M."/>
            <person name="Ryken S.A."/>
            <person name="Yost W."/>
            <person name="Jha R.K."/>
            <person name="Patterson J."/>
            <person name="Monnat R.J. Jr."/>
            <person name="Barlow S.B."/>
            <person name="Starkenburg S.R."/>
            <person name="Cattolico R.A."/>
        </authorList>
    </citation>
    <scope>NUCLEOTIDE SEQUENCE</scope>
    <source>
        <strain evidence="6">CCMP291</strain>
    </source>
</reference>
<evidence type="ECO:0000313" key="5">
    <source>
        <dbReference type="EMBL" id="KOO23907.1"/>
    </source>
</evidence>